<name>A8MBL9_CALMQ</name>
<dbReference type="GO" id="GO:0046872">
    <property type="term" value="F:metal ion binding"/>
    <property type="evidence" value="ECO:0007669"/>
    <property type="project" value="UniProtKB-KW"/>
</dbReference>
<dbReference type="Proteomes" id="UP000001137">
    <property type="component" value="Chromosome"/>
</dbReference>
<evidence type="ECO:0000313" key="6">
    <source>
        <dbReference type="Proteomes" id="UP000001137"/>
    </source>
</evidence>
<dbReference type="AlphaFoldDB" id="A8MBL9"/>
<feature type="domain" description="Sulfocyanin-like C-terminal" evidence="4">
    <location>
        <begin position="126"/>
        <end position="256"/>
    </location>
</feature>
<dbReference type="PROSITE" id="PS00196">
    <property type="entry name" value="COPPER_BLUE"/>
    <property type="match status" value="1"/>
</dbReference>
<organism evidence="5 6">
    <name type="scientific">Caldivirga maquilingensis (strain ATCC 700844 / DSM 13496 / JCM 10307 / IC-167)</name>
    <dbReference type="NCBI Taxonomy" id="397948"/>
    <lineage>
        <taxon>Archaea</taxon>
        <taxon>Thermoproteota</taxon>
        <taxon>Thermoprotei</taxon>
        <taxon>Thermoproteales</taxon>
        <taxon>Thermoproteaceae</taxon>
        <taxon>Caldivirga</taxon>
    </lineage>
</organism>
<dbReference type="PROSITE" id="PS00079">
    <property type="entry name" value="MULTICOPPER_OXIDASE1"/>
    <property type="match status" value="1"/>
</dbReference>
<keyword evidence="3" id="KW-0812">Transmembrane</keyword>
<evidence type="ECO:0000256" key="3">
    <source>
        <dbReference type="SAM" id="Phobius"/>
    </source>
</evidence>
<accession>A8MBL9</accession>
<keyword evidence="1" id="KW-0479">Metal-binding</keyword>
<evidence type="ECO:0000259" key="4">
    <source>
        <dbReference type="Pfam" id="PF06525"/>
    </source>
</evidence>
<protein>
    <recommendedName>
        <fullName evidence="4">Sulfocyanin-like C-terminal domain-containing protein</fullName>
    </recommendedName>
</protein>
<dbReference type="eggNOG" id="arCOG03700">
    <property type="taxonomic scope" value="Archaea"/>
</dbReference>
<proteinExistence type="predicted"/>
<dbReference type="InterPro" id="IPR008972">
    <property type="entry name" value="Cupredoxin"/>
</dbReference>
<dbReference type="InterPro" id="IPR028871">
    <property type="entry name" value="BlueCu_1_BS"/>
</dbReference>
<dbReference type="EMBL" id="CP000852">
    <property type="protein sequence ID" value="ABW02752.1"/>
    <property type="molecule type" value="Genomic_DNA"/>
</dbReference>
<keyword evidence="6" id="KW-1185">Reference proteome</keyword>
<dbReference type="SUPFAM" id="SSF49503">
    <property type="entry name" value="Cupredoxins"/>
    <property type="match status" value="1"/>
</dbReference>
<dbReference type="Gene3D" id="2.60.40.420">
    <property type="entry name" value="Cupredoxins - blue copper proteins"/>
    <property type="match status" value="1"/>
</dbReference>
<reference evidence="5 6" key="1">
    <citation type="submission" date="2007-10" db="EMBL/GenBank/DDBJ databases">
        <title>Complete sequence of Caldivirga maquilingensis IC-167.</title>
        <authorList>
            <consortium name="US DOE Joint Genome Institute"/>
            <person name="Copeland A."/>
            <person name="Lucas S."/>
            <person name="Lapidus A."/>
            <person name="Barry K."/>
            <person name="Glavina del Rio T."/>
            <person name="Dalin E."/>
            <person name="Tice H."/>
            <person name="Pitluck S."/>
            <person name="Saunders E."/>
            <person name="Brettin T."/>
            <person name="Bruce D."/>
            <person name="Detter J.C."/>
            <person name="Han C."/>
            <person name="Schmutz J."/>
            <person name="Larimer F."/>
            <person name="Land M."/>
            <person name="Hauser L."/>
            <person name="Kyrpides N."/>
            <person name="Ivanova N."/>
            <person name="Biddle J.F."/>
            <person name="Zhang Z."/>
            <person name="Fitz-Gibbon S.T."/>
            <person name="Lowe T.M."/>
            <person name="Saltikov C."/>
            <person name="House C.H."/>
            <person name="Richardson P."/>
        </authorList>
    </citation>
    <scope>NUCLEOTIDE SEQUENCE [LARGE SCALE GENOMIC DNA]</scope>
    <source>
        <strain evidence="6">ATCC 700844 / DSM 13496 / JCM 10307 / IC-167</strain>
    </source>
</reference>
<feature type="transmembrane region" description="Helical" evidence="3">
    <location>
        <begin position="12"/>
        <end position="35"/>
    </location>
</feature>
<gene>
    <name evidence="5" type="ordered locus">Cmaq_1935</name>
</gene>
<keyword evidence="3" id="KW-1133">Transmembrane helix</keyword>
<dbReference type="OrthoDB" id="56344at2157"/>
<dbReference type="KEGG" id="cma:Cmaq_1935"/>
<dbReference type="GeneID" id="5709786"/>
<keyword evidence="2" id="KW-0186">Copper</keyword>
<evidence type="ECO:0000313" key="5">
    <source>
        <dbReference type="EMBL" id="ABW02752.1"/>
    </source>
</evidence>
<dbReference type="STRING" id="397948.Cmaq_1935"/>
<keyword evidence="3" id="KW-0472">Membrane</keyword>
<dbReference type="HOGENOM" id="CLU_1076053_0_0_2"/>
<sequence length="258" mass="27285">MFNPRPGVSRTVVYIILVAVVAVIVGLIPMLYLYMPHKSTAVTVSSSTSTTTVTTTTSTTTLTTSTTTVTSTSTTTSTVSLNPYVQFFQSTPVGPVTLSPSQVTQLESYMPPNVKVISSNNTIVFNSTTVYILVLAGPSSNYLSFQVFNLTNPTIVVPKGATVKITVLDVSVLPHSFGLVSKGPPYSASITPDQYPPPFPGSQMPQSILVNGLTPASSSSISGYVIEFNATTPGVYWYICFVPGHAASGMYGKFIVLG</sequence>
<dbReference type="InterPro" id="IPR049544">
    <property type="entry name" value="SoxE-like_C"/>
</dbReference>
<evidence type="ECO:0000256" key="1">
    <source>
        <dbReference type="ARBA" id="ARBA00022723"/>
    </source>
</evidence>
<dbReference type="Pfam" id="PF06525">
    <property type="entry name" value="SoxE"/>
    <property type="match status" value="1"/>
</dbReference>
<evidence type="ECO:0000256" key="2">
    <source>
        <dbReference type="ARBA" id="ARBA00023008"/>
    </source>
</evidence>
<dbReference type="RefSeq" id="WP_012186971.1">
    <property type="nucleotide sequence ID" value="NC_009954.1"/>
</dbReference>
<dbReference type="InterPro" id="IPR033138">
    <property type="entry name" value="Cu_oxidase_CS"/>
</dbReference>